<reference evidence="4" key="1">
    <citation type="journal article" date="2011" name="Nature">
        <title>Genome sequence and analysis of the tuber crop potato.</title>
        <authorList>
            <consortium name="The Potato Genome Sequencing Consortium"/>
        </authorList>
    </citation>
    <scope>NUCLEOTIDE SEQUENCE [LARGE SCALE GENOMIC DNA]</scope>
    <source>
        <strain evidence="4">cv. DM1-3 516 R44</strain>
    </source>
</reference>
<gene>
    <name evidence="3" type="primary">LOC102600333</name>
</gene>
<proteinExistence type="predicted"/>
<dbReference type="Pfam" id="PF05050">
    <property type="entry name" value="Methyltransf_21"/>
    <property type="match status" value="1"/>
</dbReference>
<dbReference type="SUPFAM" id="SSF53335">
    <property type="entry name" value="S-adenosyl-L-methionine-dependent methyltransferases"/>
    <property type="match status" value="1"/>
</dbReference>
<dbReference type="PANTHER" id="PTHR34203">
    <property type="entry name" value="METHYLTRANSFERASE, FKBM FAMILY PROTEIN"/>
    <property type="match status" value="1"/>
</dbReference>
<dbReference type="OrthoDB" id="411251at2759"/>
<feature type="domain" description="Methyltransferase FkbM" evidence="1">
    <location>
        <begin position="137"/>
        <end position="304"/>
    </location>
</feature>
<protein>
    <submittedName>
        <fullName evidence="3">Methyltransferase, FkbM family protein</fullName>
    </submittedName>
</protein>
<dbReference type="Gene3D" id="3.40.50.150">
    <property type="entry name" value="Vaccinia Virus protein VP39"/>
    <property type="match status" value="1"/>
</dbReference>
<dbReference type="Proteomes" id="UP000011115">
    <property type="component" value="Unassembled WGS sequence"/>
</dbReference>
<reference evidence="3" key="2">
    <citation type="submission" date="2015-06" db="UniProtKB">
        <authorList>
            <consortium name="EnsemblPlants"/>
        </authorList>
    </citation>
    <scope>IDENTIFICATION</scope>
    <source>
        <strain evidence="3">DM1-3 516 R44</strain>
    </source>
</reference>
<name>M0ZT67_SOLTU</name>
<dbReference type="ExpressionAtlas" id="M0ZT67">
    <property type="expression patterns" value="baseline"/>
</dbReference>
<dbReference type="SUPFAM" id="SSF57938">
    <property type="entry name" value="DnaJ/Hsp40 cysteine-rich domain"/>
    <property type="match status" value="1"/>
</dbReference>
<dbReference type="GO" id="GO:0008171">
    <property type="term" value="F:O-methyltransferase activity"/>
    <property type="evidence" value="ECO:0000318"/>
    <property type="project" value="GO_Central"/>
</dbReference>
<dbReference type="Gramene" id="PGSC0003DMT400007561">
    <property type="protein sequence ID" value="PGSC0003DMT400007561"/>
    <property type="gene ID" value="PGSC0003DMG400002918"/>
</dbReference>
<dbReference type="InterPro" id="IPR052514">
    <property type="entry name" value="SAM-dependent_MTase"/>
</dbReference>
<evidence type="ECO:0000259" key="2">
    <source>
        <dbReference type="Pfam" id="PF25436"/>
    </source>
</evidence>
<dbReference type="EnsemblPlants" id="PGSC0003DMT400007561">
    <property type="protein sequence ID" value="PGSC0003DMT400007561"/>
    <property type="gene ID" value="PGSC0003DMG400002918"/>
</dbReference>
<dbReference type="InterPro" id="IPR029063">
    <property type="entry name" value="SAM-dependent_MTases_sf"/>
</dbReference>
<evidence type="ECO:0000313" key="3">
    <source>
        <dbReference type="EnsemblPlants" id="PGSC0003DMT400007561"/>
    </source>
</evidence>
<evidence type="ECO:0000313" key="4">
    <source>
        <dbReference type="Proteomes" id="UP000011115"/>
    </source>
</evidence>
<evidence type="ECO:0000259" key="1">
    <source>
        <dbReference type="Pfam" id="PF05050"/>
    </source>
</evidence>
<accession>M0ZT67</accession>
<dbReference type="InterPro" id="IPR057453">
    <property type="entry name" value="BSD2_CRD"/>
</dbReference>
<sequence>MANSWRRNQQIKIFTPKNLLLFFFTSLLLLIFLYLTSQTQPHNPKPLKSLKNSIFNLPIKPFDCYNSPQAYPVIASVVEGVKYPFLFSLSDFGNLPEKPHKNIQRVLKGKPFRKPDISVTVQELLEKMKGENGIFLDVGANVGMATFAAAVMGFKVLAFEPVFENLQKICEGIYFNRVGELVEVYEAAASDHNGNITFHKLVGRLDNSAVSATGAKLAFKSNEEIEVQVKTIPLDEVIQETERVLLIKIDVQGWEYHVLKGASKLLSRKKGEAPYLIYEEDERLLQASNSSAKEIREFLHSVGYNHCTQHDINKHRRGCHQAFGSIINGLINGNGNCAGRKIQLIKDVTFNSKSNLRVVEVKAADSDKETKVRSIVCQKCEGNGAVACSQCKGVGVNSVDHFNGRFKAGGLCWLCRGKKDILCGDCNGAGFLGGFMSTFDE</sequence>
<dbReference type="FunCoup" id="M0ZT67">
    <property type="interactions" value="300"/>
</dbReference>
<dbReference type="NCBIfam" id="TIGR01444">
    <property type="entry name" value="fkbM_fam"/>
    <property type="match status" value="1"/>
</dbReference>
<dbReference type="InterPro" id="IPR036410">
    <property type="entry name" value="HSP_DnaJ_Cys-rich_dom_sf"/>
</dbReference>
<dbReference type="eggNOG" id="ENOG502QUD5">
    <property type="taxonomic scope" value="Eukaryota"/>
</dbReference>
<dbReference type="AlphaFoldDB" id="M0ZT67"/>
<dbReference type="Pfam" id="PF25436">
    <property type="entry name" value="BSD2_CRD"/>
    <property type="match status" value="1"/>
</dbReference>
<dbReference type="PANTHER" id="PTHR34203:SF13">
    <property type="entry name" value="EXPRESSED PROTEIN"/>
    <property type="match status" value="1"/>
</dbReference>
<organism evidence="3 4">
    <name type="scientific">Solanum tuberosum</name>
    <name type="common">Potato</name>
    <dbReference type="NCBI Taxonomy" id="4113"/>
    <lineage>
        <taxon>Eukaryota</taxon>
        <taxon>Viridiplantae</taxon>
        <taxon>Streptophyta</taxon>
        <taxon>Embryophyta</taxon>
        <taxon>Tracheophyta</taxon>
        <taxon>Spermatophyta</taxon>
        <taxon>Magnoliopsida</taxon>
        <taxon>eudicotyledons</taxon>
        <taxon>Gunneridae</taxon>
        <taxon>Pentapetalae</taxon>
        <taxon>asterids</taxon>
        <taxon>lamiids</taxon>
        <taxon>Solanales</taxon>
        <taxon>Solanaceae</taxon>
        <taxon>Solanoideae</taxon>
        <taxon>Solaneae</taxon>
        <taxon>Solanum</taxon>
    </lineage>
</organism>
<keyword evidence="4" id="KW-1185">Reference proteome</keyword>
<dbReference type="PaxDb" id="4113-PGSC0003DMT400007561"/>
<dbReference type="InterPro" id="IPR006342">
    <property type="entry name" value="FkbM_mtfrase"/>
</dbReference>
<feature type="domain" description="BSD2 cysteine rich" evidence="2">
    <location>
        <begin position="373"/>
        <end position="441"/>
    </location>
</feature>
<dbReference type="InParanoid" id="M0ZT67"/>